<dbReference type="Gene3D" id="3.40.50.880">
    <property type="match status" value="1"/>
</dbReference>
<dbReference type="PRINTS" id="PR00099">
    <property type="entry name" value="CPSGATASE"/>
</dbReference>
<dbReference type="EMBL" id="JACJHX010000006">
    <property type="protein sequence ID" value="MBA9027061.1"/>
    <property type="molecule type" value="Genomic_DNA"/>
</dbReference>
<dbReference type="NCBIfam" id="TIGR00566">
    <property type="entry name" value="trpG_papA"/>
    <property type="match status" value="1"/>
</dbReference>
<dbReference type="PANTHER" id="PTHR43418:SF4">
    <property type="entry name" value="MULTIFUNCTIONAL TRYPTOPHAN BIOSYNTHESIS PROTEIN"/>
    <property type="match status" value="1"/>
</dbReference>
<sequence>MILLIDNYDSFTYNLYQYTLQAGKEVTVRRNNEISLDEIREMNPESIILSPGPGNPKGAGICLEVVAKFHQSTPILGICLGHQVIADAFGGRVEKAEQPMHGKTSMITHDGKGVFNGIQDSFLVTRYHSLVVNESTLPECIEVSARTKDNVVMGLRHTKYQIEGLQFHPESILTEHGHTLIGNFLNKQ</sequence>
<dbReference type="PANTHER" id="PTHR43418">
    <property type="entry name" value="MULTIFUNCTIONAL TRYPTOPHAN BIOSYNTHESIS PROTEIN-RELATED"/>
    <property type="match status" value="1"/>
</dbReference>
<gene>
    <name evidence="3" type="ORF">HNP81_002351</name>
</gene>
<evidence type="ECO:0000313" key="4">
    <source>
        <dbReference type="Proteomes" id="UP000626697"/>
    </source>
</evidence>
<protein>
    <submittedName>
        <fullName evidence="3">Anthranilate synthase/aminodeoxychorismate synthase-like glutamine amidotransferase</fullName>
    </submittedName>
</protein>
<dbReference type="Pfam" id="PF00117">
    <property type="entry name" value="GATase"/>
    <property type="match status" value="1"/>
</dbReference>
<comment type="caution">
    <text evidence="3">The sequence shown here is derived from an EMBL/GenBank/DDBJ whole genome shotgun (WGS) entry which is preliminary data.</text>
</comment>
<name>A0ABR6CPU5_9BACI</name>
<dbReference type="CDD" id="cd01743">
    <property type="entry name" value="GATase1_Anthranilate_Synthase"/>
    <property type="match status" value="1"/>
</dbReference>
<evidence type="ECO:0000256" key="1">
    <source>
        <dbReference type="ARBA" id="ARBA00022962"/>
    </source>
</evidence>
<evidence type="ECO:0000259" key="2">
    <source>
        <dbReference type="Pfam" id="PF00117"/>
    </source>
</evidence>
<organism evidence="3 4">
    <name type="scientific">Peribacillus huizhouensis</name>
    <dbReference type="NCBI Taxonomy" id="1501239"/>
    <lineage>
        <taxon>Bacteria</taxon>
        <taxon>Bacillati</taxon>
        <taxon>Bacillota</taxon>
        <taxon>Bacilli</taxon>
        <taxon>Bacillales</taxon>
        <taxon>Bacillaceae</taxon>
        <taxon>Peribacillus</taxon>
    </lineage>
</organism>
<dbReference type="PROSITE" id="PS51273">
    <property type="entry name" value="GATASE_TYPE_1"/>
    <property type="match status" value="1"/>
</dbReference>
<keyword evidence="4" id="KW-1185">Reference proteome</keyword>
<dbReference type="PRINTS" id="PR00097">
    <property type="entry name" value="ANTSNTHASEII"/>
</dbReference>
<evidence type="ECO:0000313" key="3">
    <source>
        <dbReference type="EMBL" id="MBA9027061.1"/>
    </source>
</evidence>
<keyword evidence="1" id="KW-0315">Glutamine amidotransferase</keyword>
<dbReference type="PRINTS" id="PR00096">
    <property type="entry name" value="GATASE"/>
</dbReference>
<dbReference type="SUPFAM" id="SSF52317">
    <property type="entry name" value="Class I glutamine amidotransferase-like"/>
    <property type="match status" value="1"/>
</dbReference>
<dbReference type="InterPro" id="IPR006221">
    <property type="entry name" value="TrpG/PapA_dom"/>
</dbReference>
<dbReference type="InterPro" id="IPR050472">
    <property type="entry name" value="Anth_synth/Amidotransfase"/>
</dbReference>
<reference evidence="3 4" key="1">
    <citation type="submission" date="2020-08" db="EMBL/GenBank/DDBJ databases">
        <title>Genomic Encyclopedia of Type Strains, Phase IV (KMG-IV): sequencing the most valuable type-strain genomes for metagenomic binning, comparative biology and taxonomic classification.</title>
        <authorList>
            <person name="Goeker M."/>
        </authorList>
    </citation>
    <scope>NUCLEOTIDE SEQUENCE [LARGE SCALE GENOMIC DNA]</scope>
    <source>
        <strain evidence="3 4">DSM 105481</strain>
    </source>
</reference>
<dbReference type="InterPro" id="IPR029062">
    <property type="entry name" value="Class_I_gatase-like"/>
</dbReference>
<dbReference type="RefSeq" id="WP_028391315.1">
    <property type="nucleotide sequence ID" value="NZ_JACJHX010000006.1"/>
</dbReference>
<accession>A0ABR6CPU5</accession>
<dbReference type="Proteomes" id="UP000626697">
    <property type="component" value="Unassembled WGS sequence"/>
</dbReference>
<dbReference type="InterPro" id="IPR017926">
    <property type="entry name" value="GATASE"/>
</dbReference>
<feature type="domain" description="Glutamine amidotransferase" evidence="2">
    <location>
        <begin position="3"/>
        <end position="186"/>
    </location>
</feature>
<proteinExistence type="predicted"/>